<comment type="caution">
    <text evidence="3">The sequence shown here is derived from an EMBL/GenBank/DDBJ whole genome shotgun (WGS) entry which is preliminary data.</text>
</comment>
<evidence type="ECO:0000313" key="4">
    <source>
        <dbReference type="Proteomes" id="UP000448292"/>
    </source>
</evidence>
<protein>
    <recommendedName>
        <fullName evidence="2">GAF domain-containing protein</fullName>
    </recommendedName>
</protein>
<dbReference type="AlphaFoldDB" id="A0A7M3MC75"/>
<dbReference type="InterPro" id="IPR029016">
    <property type="entry name" value="GAF-like_dom_sf"/>
</dbReference>
<dbReference type="RefSeq" id="WP_144304158.1">
    <property type="nucleotide sequence ID" value="NZ_QMIE01000017.1"/>
</dbReference>
<evidence type="ECO:0000313" key="3">
    <source>
        <dbReference type="EMBL" id="TVM15388.1"/>
    </source>
</evidence>
<dbReference type="EMBL" id="QMIE01000017">
    <property type="protein sequence ID" value="TVM15388.1"/>
    <property type="molecule type" value="Genomic_DNA"/>
</dbReference>
<sequence>MSEKRKATTSRKELEDRIRTLEEQARLTLDILEMASSLGDFQPSINKLHEPDQILAETGKRIARFVSFHATAFYLVDEQSNDFILRMCEPSVHQEVIRREVTHLIDSGIFAMAIRENRPITVYSQDGNHRLVLHVLATSSRVRGMFVGLTTRAERSISSTLLALLSIVLKNCANAIESFELYQFFYKNRGN</sequence>
<dbReference type="SUPFAM" id="SSF55781">
    <property type="entry name" value="GAF domain-like"/>
    <property type="match status" value="1"/>
</dbReference>
<evidence type="ECO:0000259" key="2">
    <source>
        <dbReference type="Pfam" id="PF13492"/>
    </source>
</evidence>
<dbReference type="Pfam" id="PF13492">
    <property type="entry name" value="GAF_3"/>
    <property type="match status" value="1"/>
</dbReference>
<feature type="domain" description="GAF" evidence="2">
    <location>
        <begin position="50"/>
        <end position="177"/>
    </location>
</feature>
<organism evidence="3 4">
    <name type="scientific">Oceanidesulfovibrio indonesiensis</name>
    <dbReference type="NCBI Taxonomy" id="54767"/>
    <lineage>
        <taxon>Bacteria</taxon>
        <taxon>Pseudomonadati</taxon>
        <taxon>Thermodesulfobacteriota</taxon>
        <taxon>Desulfovibrionia</taxon>
        <taxon>Desulfovibrionales</taxon>
        <taxon>Desulfovibrionaceae</taxon>
        <taxon>Oceanidesulfovibrio</taxon>
    </lineage>
</organism>
<feature type="coiled-coil region" evidence="1">
    <location>
        <begin position="4"/>
        <end position="31"/>
    </location>
</feature>
<name>A0A7M3MC75_9BACT</name>
<reference evidence="3 4" key="1">
    <citation type="submission" date="2018-06" db="EMBL/GenBank/DDBJ databases">
        <title>Complete genome of Desulfovibrio indonesiensis P37SLT.</title>
        <authorList>
            <person name="Crispim J.S."/>
            <person name="Vidigal P.M.P."/>
            <person name="Silva L.C.F."/>
            <person name="Laguardia C.N."/>
            <person name="Araujo L.C."/>
            <person name="Dias R.S."/>
            <person name="Sousa M.P."/>
            <person name="Paula S.O."/>
            <person name="Silva C."/>
        </authorList>
    </citation>
    <scope>NUCLEOTIDE SEQUENCE [LARGE SCALE GENOMIC DNA]</scope>
    <source>
        <strain evidence="3 4">P37SLT</strain>
    </source>
</reference>
<proteinExistence type="predicted"/>
<dbReference type="InterPro" id="IPR003018">
    <property type="entry name" value="GAF"/>
</dbReference>
<dbReference type="Gene3D" id="3.30.450.40">
    <property type="match status" value="1"/>
</dbReference>
<keyword evidence="1" id="KW-0175">Coiled coil</keyword>
<evidence type="ECO:0000256" key="1">
    <source>
        <dbReference type="SAM" id="Coils"/>
    </source>
</evidence>
<dbReference type="Proteomes" id="UP000448292">
    <property type="component" value="Unassembled WGS sequence"/>
</dbReference>
<accession>A0A7M3MC75</accession>
<dbReference type="OrthoDB" id="5453436at2"/>
<keyword evidence="4" id="KW-1185">Reference proteome</keyword>
<gene>
    <name evidence="3" type="ORF">DPQ33_15610</name>
</gene>